<evidence type="ECO:0000256" key="2">
    <source>
        <dbReference type="SAM" id="MobiDB-lite"/>
    </source>
</evidence>
<dbReference type="AlphaFoldDB" id="A0A838ABB5"/>
<protein>
    <submittedName>
        <fullName evidence="4">DUF222 domain-containing protein</fullName>
    </submittedName>
</protein>
<feature type="compositionally biased region" description="Basic and acidic residues" evidence="2">
    <location>
        <begin position="413"/>
        <end position="424"/>
    </location>
</feature>
<feature type="region of interest" description="Disordered" evidence="2">
    <location>
        <begin position="411"/>
        <end position="431"/>
    </location>
</feature>
<evidence type="ECO:0000259" key="3">
    <source>
        <dbReference type="SMART" id="SM00507"/>
    </source>
</evidence>
<proteinExistence type="inferred from homology"/>
<dbReference type="RefSeq" id="WP_180893347.1">
    <property type="nucleotide sequence ID" value="NZ_JACCKD010000004.1"/>
</dbReference>
<dbReference type="Pfam" id="PF02720">
    <property type="entry name" value="DUF222"/>
    <property type="match status" value="1"/>
</dbReference>
<feature type="region of interest" description="Disordered" evidence="2">
    <location>
        <begin position="216"/>
        <end position="236"/>
    </location>
</feature>
<sequence>MVVSGDVALPEPGTEWWRVSPDELMRTLQRMEVLQRQAAAVQGEILADIAGRGVMDAYGYGTLHSLVRDVLRLDAREARQREARAMACNPVCTGIRETPAPCPRTGQALREGVIGQGHVDALRETLEHLPGSATATEYDELEHRLLARAEESGPAQVRTLGRRLLARFPLPGDPLDDSELAQPQRELLLGWRRDGRLAFSGTLDAESGKALETALSPLAKPQPSEDGARDERSRAQRHGDALADLIGLTLAEGRLPTEGSEKPRLVITIPLHELCTNGRAAPDALLNQDLPVTAEQARRFACDAGVIPAVLGPKGEVLDLGREQRLVSTAQRRALVVRDGGCVFPGCGRPERWCHAHHIEHWVHGGPTDIGNLALLCTEHHRVIHHSEWDIHMGSGGIPYCTPPPWLAPAIPRQREPVGNERTRSTALPAG</sequence>
<dbReference type="EMBL" id="JACCKD010000004">
    <property type="protein sequence ID" value="MBA0126533.1"/>
    <property type="molecule type" value="Genomic_DNA"/>
</dbReference>
<feature type="compositionally biased region" description="Basic and acidic residues" evidence="2">
    <location>
        <begin position="226"/>
        <end position="236"/>
    </location>
</feature>
<dbReference type="GO" id="GO:0003676">
    <property type="term" value="F:nucleic acid binding"/>
    <property type="evidence" value="ECO:0007669"/>
    <property type="project" value="InterPro"/>
</dbReference>
<gene>
    <name evidence="4" type="ORF">H0B56_13360</name>
</gene>
<keyword evidence="5" id="KW-1185">Reference proteome</keyword>
<evidence type="ECO:0000256" key="1">
    <source>
        <dbReference type="ARBA" id="ARBA00023450"/>
    </source>
</evidence>
<comment type="similarity">
    <text evidence="1">Belongs to the Rv1128c/1148c/1588c/1702c/1945/3466 family.</text>
</comment>
<feature type="domain" description="HNH nuclease" evidence="3">
    <location>
        <begin position="330"/>
        <end position="382"/>
    </location>
</feature>
<reference evidence="4 5" key="1">
    <citation type="submission" date="2020-07" db="EMBL/GenBank/DDBJ databases">
        <title>Genome of Haloechinothrix sp.</title>
        <authorList>
            <person name="Tang S.-K."/>
            <person name="Yang L."/>
            <person name="Zhu W.-Y."/>
        </authorList>
    </citation>
    <scope>NUCLEOTIDE SEQUENCE [LARGE SCALE GENOMIC DNA]</scope>
    <source>
        <strain evidence="4 5">YIM 98757</strain>
    </source>
</reference>
<comment type="caution">
    <text evidence="4">The sequence shown here is derived from an EMBL/GenBank/DDBJ whole genome shotgun (WGS) entry which is preliminary data.</text>
</comment>
<evidence type="ECO:0000313" key="5">
    <source>
        <dbReference type="Proteomes" id="UP000582974"/>
    </source>
</evidence>
<dbReference type="InterPro" id="IPR002711">
    <property type="entry name" value="HNH"/>
</dbReference>
<accession>A0A838ABB5</accession>
<dbReference type="Proteomes" id="UP000582974">
    <property type="component" value="Unassembled WGS sequence"/>
</dbReference>
<name>A0A838ABB5_9PSEU</name>
<dbReference type="GO" id="GO:0008270">
    <property type="term" value="F:zinc ion binding"/>
    <property type="evidence" value="ECO:0007669"/>
    <property type="project" value="InterPro"/>
</dbReference>
<evidence type="ECO:0000313" key="4">
    <source>
        <dbReference type="EMBL" id="MBA0126533.1"/>
    </source>
</evidence>
<dbReference type="Pfam" id="PF01844">
    <property type="entry name" value="HNH"/>
    <property type="match status" value="1"/>
</dbReference>
<dbReference type="InterPro" id="IPR003870">
    <property type="entry name" value="DUF222"/>
</dbReference>
<dbReference type="Gene3D" id="1.10.30.50">
    <property type="match status" value="1"/>
</dbReference>
<dbReference type="SMART" id="SM00507">
    <property type="entry name" value="HNHc"/>
    <property type="match status" value="1"/>
</dbReference>
<organism evidence="4 5">
    <name type="scientific">Haloechinothrix aidingensis</name>
    <dbReference type="NCBI Taxonomy" id="2752311"/>
    <lineage>
        <taxon>Bacteria</taxon>
        <taxon>Bacillati</taxon>
        <taxon>Actinomycetota</taxon>
        <taxon>Actinomycetes</taxon>
        <taxon>Pseudonocardiales</taxon>
        <taxon>Pseudonocardiaceae</taxon>
        <taxon>Haloechinothrix</taxon>
    </lineage>
</organism>
<dbReference type="InterPro" id="IPR003615">
    <property type="entry name" value="HNH_nuc"/>
</dbReference>
<dbReference type="GO" id="GO:0004519">
    <property type="term" value="F:endonuclease activity"/>
    <property type="evidence" value="ECO:0007669"/>
    <property type="project" value="InterPro"/>
</dbReference>
<dbReference type="CDD" id="cd00085">
    <property type="entry name" value="HNHc"/>
    <property type="match status" value="1"/>
</dbReference>